<dbReference type="Gene3D" id="1.10.1670.40">
    <property type="match status" value="1"/>
</dbReference>
<evidence type="ECO:0000313" key="7">
    <source>
        <dbReference type="EMBL" id="QEH34575.1"/>
    </source>
</evidence>
<dbReference type="EC" id="3.2.2.21" evidence="3"/>
<dbReference type="Gene3D" id="1.10.340.30">
    <property type="entry name" value="Hypothetical protein, domain 2"/>
    <property type="match status" value="1"/>
</dbReference>
<gene>
    <name evidence="7" type="primary">alkA_2</name>
    <name evidence="7" type="ORF">OJF2_31160</name>
</gene>
<dbReference type="SUPFAM" id="SSF48150">
    <property type="entry name" value="DNA-glycosylase"/>
    <property type="match status" value="1"/>
</dbReference>
<dbReference type="KEGG" id="agv:OJF2_31160"/>
<name>A0A5B9W3D5_9BACT</name>
<dbReference type="GO" id="GO:0043916">
    <property type="term" value="F:DNA-7-methylguanine glycosylase activity"/>
    <property type="evidence" value="ECO:0007669"/>
    <property type="project" value="TreeGrafter"/>
</dbReference>
<dbReference type="GO" id="GO:0008725">
    <property type="term" value="F:DNA-3-methyladenine glycosylase activity"/>
    <property type="evidence" value="ECO:0007669"/>
    <property type="project" value="TreeGrafter"/>
</dbReference>
<dbReference type="EMBL" id="CP042997">
    <property type="protein sequence ID" value="QEH34575.1"/>
    <property type="molecule type" value="Genomic_DNA"/>
</dbReference>
<organism evidence="7 8">
    <name type="scientific">Aquisphaera giovannonii</name>
    <dbReference type="NCBI Taxonomy" id="406548"/>
    <lineage>
        <taxon>Bacteria</taxon>
        <taxon>Pseudomonadati</taxon>
        <taxon>Planctomycetota</taxon>
        <taxon>Planctomycetia</taxon>
        <taxon>Isosphaerales</taxon>
        <taxon>Isosphaeraceae</taxon>
        <taxon>Aquisphaera</taxon>
    </lineage>
</organism>
<keyword evidence="8" id="KW-1185">Reference proteome</keyword>
<evidence type="ECO:0000259" key="6">
    <source>
        <dbReference type="SMART" id="SM00478"/>
    </source>
</evidence>
<dbReference type="PANTHER" id="PTHR43003:SF5">
    <property type="entry name" value="DNA-3-METHYLADENINE GLYCOSYLASE"/>
    <property type="match status" value="1"/>
</dbReference>
<dbReference type="InterPro" id="IPR051912">
    <property type="entry name" value="Alkylbase_DNA_Glycosylase/TA"/>
</dbReference>
<dbReference type="SMART" id="SM00478">
    <property type="entry name" value="ENDO3c"/>
    <property type="match status" value="1"/>
</dbReference>
<sequence>MAKAKEGGEVVREDRWAAAVRHLRRVDPRFREVVKRVGPCRLEPRPDRFGTLVRAIVAQQISTKAAESINARLHLLGGDPHLPDRLLALGEEQLRGVGLSASKARYVLNLAEAVATGAVPVDAFDDSWDDASIVASLTSIKGIGVWTAEMFLIFSLNRPDVLPVHDLGVRAGLRDHHGLEDLPKPGDCHALAEAWRPYRTVASWYLWRSRDTRRGPGSPRPAKRADAPPS</sequence>
<evidence type="ECO:0000256" key="2">
    <source>
        <dbReference type="ARBA" id="ARBA00010817"/>
    </source>
</evidence>
<evidence type="ECO:0000256" key="1">
    <source>
        <dbReference type="ARBA" id="ARBA00000086"/>
    </source>
</evidence>
<dbReference type="CDD" id="cd00056">
    <property type="entry name" value="ENDO3c"/>
    <property type="match status" value="1"/>
</dbReference>
<evidence type="ECO:0000313" key="8">
    <source>
        <dbReference type="Proteomes" id="UP000324233"/>
    </source>
</evidence>
<feature type="domain" description="HhH-GPD" evidence="6">
    <location>
        <begin position="57"/>
        <end position="211"/>
    </location>
</feature>
<dbReference type="GO" id="GO:0032131">
    <property type="term" value="F:alkylated DNA binding"/>
    <property type="evidence" value="ECO:0007669"/>
    <property type="project" value="TreeGrafter"/>
</dbReference>
<evidence type="ECO:0000256" key="4">
    <source>
        <dbReference type="ARBA" id="ARBA00022763"/>
    </source>
</evidence>
<dbReference type="GO" id="GO:0006307">
    <property type="term" value="P:DNA alkylation repair"/>
    <property type="evidence" value="ECO:0007669"/>
    <property type="project" value="TreeGrafter"/>
</dbReference>
<dbReference type="Proteomes" id="UP000324233">
    <property type="component" value="Chromosome"/>
</dbReference>
<accession>A0A5B9W3D5</accession>
<reference evidence="7 8" key="1">
    <citation type="submission" date="2019-08" db="EMBL/GenBank/DDBJ databases">
        <title>Deep-cultivation of Planctomycetes and their phenomic and genomic characterization uncovers novel biology.</title>
        <authorList>
            <person name="Wiegand S."/>
            <person name="Jogler M."/>
            <person name="Boedeker C."/>
            <person name="Pinto D."/>
            <person name="Vollmers J."/>
            <person name="Rivas-Marin E."/>
            <person name="Kohn T."/>
            <person name="Peeters S.H."/>
            <person name="Heuer A."/>
            <person name="Rast P."/>
            <person name="Oberbeckmann S."/>
            <person name="Bunk B."/>
            <person name="Jeske O."/>
            <person name="Meyerdierks A."/>
            <person name="Storesund J.E."/>
            <person name="Kallscheuer N."/>
            <person name="Luecker S."/>
            <person name="Lage O.M."/>
            <person name="Pohl T."/>
            <person name="Merkel B.J."/>
            <person name="Hornburger P."/>
            <person name="Mueller R.-W."/>
            <person name="Bruemmer F."/>
            <person name="Labrenz M."/>
            <person name="Spormann A.M."/>
            <person name="Op den Camp H."/>
            <person name="Overmann J."/>
            <person name="Amann R."/>
            <person name="Jetten M.S.M."/>
            <person name="Mascher T."/>
            <person name="Medema M.H."/>
            <person name="Devos D.P."/>
            <person name="Kaster A.-K."/>
            <person name="Ovreas L."/>
            <person name="Rohde M."/>
            <person name="Galperin M.Y."/>
            <person name="Jogler C."/>
        </authorList>
    </citation>
    <scope>NUCLEOTIDE SEQUENCE [LARGE SCALE GENOMIC DNA]</scope>
    <source>
        <strain evidence="7 8">OJF2</strain>
    </source>
</reference>
<comment type="catalytic activity">
    <reaction evidence="1">
        <text>Hydrolysis of alkylated DNA, releasing 3-methyladenine, 3-methylguanine, 7-methylguanine and 7-methyladenine.</text>
        <dbReference type="EC" id="3.2.2.21"/>
    </reaction>
</comment>
<keyword evidence="7" id="KW-0378">Hydrolase</keyword>
<evidence type="ECO:0000256" key="5">
    <source>
        <dbReference type="ARBA" id="ARBA00023204"/>
    </source>
</evidence>
<proteinExistence type="inferred from homology"/>
<dbReference type="InterPro" id="IPR011257">
    <property type="entry name" value="DNA_glycosylase"/>
</dbReference>
<dbReference type="RefSeq" id="WP_148594479.1">
    <property type="nucleotide sequence ID" value="NZ_CP042997.1"/>
</dbReference>
<keyword evidence="7" id="KW-0326">Glycosidase</keyword>
<dbReference type="AlphaFoldDB" id="A0A5B9W3D5"/>
<dbReference type="GO" id="GO:0032993">
    <property type="term" value="C:protein-DNA complex"/>
    <property type="evidence" value="ECO:0007669"/>
    <property type="project" value="TreeGrafter"/>
</dbReference>
<dbReference type="InterPro" id="IPR003265">
    <property type="entry name" value="HhH-GPD_domain"/>
</dbReference>
<dbReference type="PANTHER" id="PTHR43003">
    <property type="entry name" value="DNA-3-METHYLADENINE GLYCOSYLASE"/>
    <property type="match status" value="1"/>
</dbReference>
<keyword evidence="5" id="KW-0234">DNA repair</keyword>
<comment type="similarity">
    <text evidence="2">Belongs to the alkylbase DNA glycosidase AlkA family.</text>
</comment>
<dbReference type="FunFam" id="1.10.340.30:FF:000004">
    <property type="entry name" value="DNA-3-methyladenine glycosylase II"/>
    <property type="match status" value="1"/>
</dbReference>
<protein>
    <recommendedName>
        <fullName evidence="3">DNA-3-methyladenine glycosylase II</fullName>
        <ecNumber evidence="3">3.2.2.21</ecNumber>
    </recommendedName>
</protein>
<dbReference type="Pfam" id="PF00730">
    <property type="entry name" value="HhH-GPD"/>
    <property type="match status" value="1"/>
</dbReference>
<dbReference type="OrthoDB" id="9785929at2"/>
<evidence type="ECO:0000256" key="3">
    <source>
        <dbReference type="ARBA" id="ARBA00012000"/>
    </source>
</evidence>
<keyword evidence="4" id="KW-0227">DNA damage</keyword>
<dbReference type="GO" id="GO:0006285">
    <property type="term" value="P:base-excision repair, AP site formation"/>
    <property type="evidence" value="ECO:0007669"/>
    <property type="project" value="TreeGrafter"/>
</dbReference>